<proteinExistence type="predicted"/>
<accession>A0A5B7FYS4</accession>
<gene>
    <name evidence="1" type="ORF">E2C01_044237</name>
</gene>
<reference evidence="1 2" key="1">
    <citation type="submission" date="2019-05" db="EMBL/GenBank/DDBJ databases">
        <title>Another draft genome of Portunus trituberculatus and its Hox gene families provides insights of decapod evolution.</title>
        <authorList>
            <person name="Jeong J.-H."/>
            <person name="Song I."/>
            <person name="Kim S."/>
            <person name="Choi T."/>
            <person name="Kim D."/>
            <person name="Ryu S."/>
            <person name="Kim W."/>
        </authorList>
    </citation>
    <scope>NUCLEOTIDE SEQUENCE [LARGE SCALE GENOMIC DNA]</scope>
    <source>
        <tissue evidence="1">Muscle</tissue>
    </source>
</reference>
<name>A0A5B7FYS4_PORTR</name>
<organism evidence="1 2">
    <name type="scientific">Portunus trituberculatus</name>
    <name type="common">Swimming crab</name>
    <name type="synonym">Neptunus trituberculatus</name>
    <dbReference type="NCBI Taxonomy" id="210409"/>
    <lineage>
        <taxon>Eukaryota</taxon>
        <taxon>Metazoa</taxon>
        <taxon>Ecdysozoa</taxon>
        <taxon>Arthropoda</taxon>
        <taxon>Crustacea</taxon>
        <taxon>Multicrustacea</taxon>
        <taxon>Malacostraca</taxon>
        <taxon>Eumalacostraca</taxon>
        <taxon>Eucarida</taxon>
        <taxon>Decapoda</taxon>
        <taxon>Pleocyemata</taxon>
        <taxon>Brachyura</taxon>
        <taxon>Eubrachyura</taxon>
        <taxon>Portunoidea</taxon>
        <taxon>Portunidae</taxon>
        <taxon>Portuninae</taxon>
        <taxon>Portunus</taxon>
    </lineage>
</organism>
<protein>
    <submittedName>
        <fullName evidence="1">Uncharacterized protein</fullName>
    </submittedName>
</protein>
<dbReference type="EMBL" id="VSRR010009483">
    <property type="protein sequence ID" value="MPC50409.1"/>
    <property type="molecule type" value="Genomic_DNA"/>
</dbReference>
<comment type="caution">
    <text evidence="1">The sequence shown here is derived from an EMBL/GenBank/DDBJ whole genome shotgun (WGS) entry which is preliminary data.</text>
</comment>
<evidence type="ECO:0000313" key="1">
    <source>
        <dbReference type="EMBL" id="MPC50409.1"/>
    </source>
</evidence>
<sequence>MQTRDHARCGEGATCHPDLWWSNQTARNASCPIFPTSSLVSVGRGVASPACVAVSVDGIDLSGDRTSRIFIYVEPGVLSEAGGVPSDTARLAGKNTAIFQSSSSLFLFCYPPPCQCFPLNPLPAPVAVGCGLLARRKF</sequence>
<dbReference type="Proteomes" id="UP000324222">
    <property type="component" value="Unassembled WGS sequence"/>
</dbReference>
<dbReference type="AlphaFoldDB" id="A0A5B7FYS4"/>
<keyword evidence="2" id="KW-1185">Reference proteome</keyword>
<evidence type="ECO:0000313" key="2">
    <source>
        <dbReference type="Proteomes" id="UP000324222"/>
    </source>
</evidence>